<dbReference type="Pfam" id="PF06889">
    <property type="entry name" value="DUF1266"/>
    <property type="match status" value="1"/>
</dbReference>
<dbReference type="Proteomes" id="UP001269819">
    <property type="component" value="Unassembled WGS sequence"/>
</dbReference>
<comment type="caution">
    <text evidence="2">The sequence shown here is derived from an EMBL/GenBank/DDBJ whole genome shotgun (WGS) entry which is preliminary data.</text>
</comment>
<feature type="domain" description="DUF1266" evidence="1">
    <location>
        <begin position="49"/>
        <end position="201"/>
    </location>
</feature>
<evidence type="ECO:0000259" key="1">
    <source>
        <dbReference type="Pfam" id="PF06889"/>
    </source>
</evidence>
<evidence type="ECO:0000313" key="3">
    <source>
        <dbReference type="Proteomes" id="UP001269819"/>
    </source>
</evidence>
<protein>
    <submittedName>
        <fullName evidence="2">DUF1266 domain-containing protein</fullName>
    </submittedName>
</protein>
<proteinExistence type="predicted"/>
<keyword evidence="3" id="KW-1185">Reference proteome</keyword>
<dbReference type="EMBL" id="JAWIIJ010000005">
    <property type="protein sequence ID" value="MDV2078877.1"/>
    <property type="molecule type" value="Genomic_DNA"/>
</dbReference>
<name>A0ABU3VX68_9GAMM</name>
<dbReference type="InterPro" id="IPR009677">
    <property type="entry name" value="DUF1266"/>
</dbReference>
<dbReference type="RefSeq" id="WP_316973547.1">
    <property type="nucleotide sequence ID" value="NZ_JAWIIJ010000005.1"/>
</dbReference>
<accession>A0ABU3VX68</accession>
<reference evidence="2 3" key="1">
    <citation type="submission" date="2023-10" db="EMBL/GenBank/DDBJ databases">
        <title>Characteristics and mechanism of a salt-tolerant marine origin heterotrophic nitrifying- aerobic denitrifying bacteria Marinobacter xestospongiae HN1.</title>
        <authorList>
            <person name="Qi R."/>
        </authorList>
    </citation>
    <scope>NUCLEOTIDE SEQUENCE [LARGE SCALE GENOMIC DNA]</scope>
    <source>
        <strain evidence="2 3">HN1</strain>
    </source>
</reference>
<evidence type="ECO:0000313" key="2">
    <source>
        <dbReference type="EMBL" id="MDV2078877.1"/>
    </source>
</evidence>
<gene>
    <name evidence="2" type="ORF">RYS15_09275</name>
</gene>
<organism evidence="2 3">
    <name type="scientific">Marinobacter xestospongiae</name>
    <dbReference type="NCBI Taxonomy" id="994319"/>
    <lineage>
        <taxon>Bacteria</taxon>
        <taxon>Pseudomonadati</taxon>
        <taxon>Pseudomonadota</taxon>
        <taxon>Gammaproteobacteria</taxon>
        <taxon>Pseudomonadales</taxon>
        <taxon>Marinobacteraceae</taxon>
        <taxon>Marinobacter</taxon>
    </lineage>
</organism>
<sequence length="243" mass="27835">MTDFALTEEQRQWLFGLSSPMVAINVDAEASYLEPAMWPDHKTPEFLALEDSWGISNRDDLLSTVAQMTDDGHATSIPTDYWRWPQQTPSERARARACPDPEPQHLLETFVDRTAVLTGQGGIRAWDLARMGFLLRSGYFLNYLDEAEMLHLHLQLALRARYWYQSWDQYLAGFLCGRLLWRTLNCDSADEVAELLLGNAAQEWLEPLFRELNTAFTNPANSLPWDLALPDSERPDSLPEMLT</sequence>